<name>A0ACC1LY25_9FUNG</name>
<comment type="caution">
    <text evidence="1">The sequence shown here is derived from an EMBL/GenBank/DDBJ whole genome shotgun (WGS) entry which is preliminary data.</text>
</comment>
<accession>A0ACC1LY25</accession>
<proteinExistence type="predicted"/>
<dbReference type="EMBL" id="JANBVB010001591">
    <property type="protein sequence ID" value="KAJ2889930.1"/>
    <property type="molecule type" value="Genomic_DNA"/>
</dbReference>
<keyword evidence="1" id="KW-0378">Hydrolase</keyword>
<evidence type="ECO:0000313" key="2">
    <source>
        <dbReference type="Proteomes" id="UP001139981"/>
    </source>
</evidence>
<reference evidence="1" key="1">
    <citation type="submission" date="2022-07" db="EMBL/GenBank/DDBJ databases">
        <title>Phylogenomic reconstructions and comparative analyses of Kickxellomycotina fungi.</title>
        <authorList>
            <person name="Reynolds N.K."/>
            <person name="Stajich J.E."/>
            <person name="Barry K."/>
            <person name="Grigoriev I.V."/>
            <person name="Crous P."/>
            <person name="Smith M.E."/>
        </authorList>
    </citation>
    <scope>NUCLEOTIDE SEQUENCE</scope>
    <source>
        <strain evidence="1">CBS 190363</strain>
    </source>
</reference>
<dbReference type="EC" id="3.6.4.13" evidence="1"/>
<feature type="non-terminal residue" evidence="1">
    <location>
        <position position="625"/>
    </location>
</feature>
<keyword evidence="2" id="KW-1185">Reference proteome</keyword>
<gene>
    <name evidence="1" type="primary">brr2_2</name>
    <name evidence="1" type="ORF">IWW38_004413</name>
</gene>
<sequence length="625" mass="68372">MAAQLDRPIRIVALSVPLANAADVAAWIGAPHVFNFAPAVRPVPLDIRIHSSSILHFASRMAALVAPTFRAVSESPSAIVFVATRKQCRDVAAELLARGDFGGEGAAAQVCDDRALAECLKRGVGYYHAAMSKEDRRAVVALFAAGRVRVLVAAREACWELDSVSAQTVVIMGAERFVGQEHRYVDYAVPEILQMMGRASSSSKAECVLMCMESKREFFKKFLFEPLPVESRLDAQLHDLMNAEVVAKTIESKQDAVDYLTWSFLYRRLPQNPNYYGLQGTSHQQLSDYLSELIESTLGDLAAAKCVTVDDDEEAEEEGAVVPTNLGMIAAYYQISYLTVEMFALSLGPKTKLRGVLDIVSAADEFDTLLPIRHREDAVLARIASRLPVPLPKTDDGGWLSARKRVHLLLQAHFSRLSLPPDLAADQAWVLGRVLPLLQALVDVASSMGWLAPALAAMELSQMVVQAVWEGRDPLVKQVPHLGDDEQRLALCKQMQVETVFDVMDMEDADRARLLDGLGAGQVAQVAAYVNRYPNLEVAYELKDREVEAAAPVTVVLTIEREEDGMVGDVGAPFFPVPRPAEGWWIVVASQQTLLAVKRVAAVGARLDTKVEFAAPETVGLNSLK</sequence>
<evidence type="ECO:0000313" key="1">
    <source>
        <dbReference type="EMBL" id="KAJ2889930.1"/>
    </source>
</evidence>
<dbReference type="Proteomes" id="UP001139981">
    <property type="component" value="Unassembled WGS sequence"/>
</dbReference>
<protein>
    <submittedName>
        <fullName evidence="1">Pre-mRNA splicing</fullName>
        <ecNumber evidence="1">3.6.4.13</ecNumber>
    </submittedName>
</protein>
<organism evidence="1 2">
    <name type="scientific">Coemansia aciculifera</name>
    <dbReference type="NCBI Taxonomy" id="417176"/>
    <lineage>
        <taxon>Eukaryota</taxon>
        <taxon>Fungi</taxon>
        <taxon>Fungi incertae sedis</taxon>
        <taxon>Zoopagomycota</taxon>
        <taxon>Kickxellomycotina</taxon>
        <taxon>Kickxellomycetes</taxon>
        <taxon>Kickxellales</taxon>
        <taxon>Kickxellaceae</taxon>
        <taxon>Coemansia</taxon>
    </lineage>
</organism>